<feature type="domain" description="Transposase IS801/IS1294" evidence="1">
    <location>
        <begin position="23"/>
        <end position="55"/>
    </location>
</feature>
<accession>A0ABW3LF93</accession>
<dbReference type="Proteomes" id="UP001597040">
    <property type="component" value="Unassembled WGS sequence"/>
</dbReference>
<proteinExistence type="predicted"/>
<dbReference type="Pfam" id="PF04986">
    <property type="entry name" value="Y2_Tnp"/>
    <property type="match status" value="1"/>
</dbReference>
<evidence type="ECO:0000313" key="2">
    <source>
        <dbReference type="EMBL" id="MFD1037022.1"/>
    </source>
</evidence>
<comment type="caution">
    <text evidence="2">The sequence shown here is derived from an EMBL/GenBank/DDBJ whole genome shotgun (WGS) entry which is preliminary data.</text>
</comment>
<evidence type="ECO:0000259" key="1">
    <source>
        <dbReference type="Pfam" id="PF04986"/>
    </source>
</evidence>
<sequence>MDEAVGIILNWYKKKFIVTPSVIAGMHTFGSQMNFNPHVHMLVTMGGMKKNGQWKT</sequence>
<organism evidence="2 3">
    <name type="scientific">Virgibacillus byunsanensis</name>
    <dbReference type="NCBI Taxonomy" id="570945"/>
    <lineage>
        <taxon>Bacteria</taxon>
        <taxon>Bacillati</taxon>
        <taxon>Bacillota</taxon>
        <taxon>Bacilli</taxon>
        <taxon>Bacillales</taxon>
        <taxon>Bacillaceae</taxon>
        <taxon>Virgibacillus</taxon>
    </lineage>
</organism>
<name>A0ABW3LF93_9BACI</name>
<gene>
    <name evidence="2" type="ORF">ACFQ3N_01085</name>
</gene>
<dbReference type="EMBL" id="JBHTKJ010000001">
    <property type="protein sequence ID" value="MFD1037022.1"/>
    <property type="molecule type" value="Genomic_DNA"/>
</dbReference>
<keyword evidence="3" id="KW-1185">Reference proteome</keyword>
<protein>
    <submittedName>
        <fullName evidence="2">Transposase</fullName>
    </submittedName>
</protein>
<evidence type="ECO:0000313" key="3">
    <source>
        <dbReference type="Proteomes" id="UP001597040"/>
    </source>
</evidence>
<dbReference type="InterPro" id="IPR007069">
    <property type="entry name" value="Transposase_32"/>
</dbReference>
<reference evidence="3" key="1">
    <citation type="journal article" date="2019" name="Int. J. Syst. Evol. Microbiol.">
        <title>The Global Catalogue of Microorganisms (GCM) 10K type strain sequencing project: providing services to taxonomists for standard genome sequencing and annotation.</title>
        <authorList>
            <consortium name="The Broad Institute Genomics Platform"/>
            <consortium name="The Broad Institute Genome Sequencing Center for Infectious Disease"/>
            <person name="Wu L."/>
            <person name="Ma J."/>
        </authorList>
    </citation>
    <scope>NUCLEOTIDE SEQUENCE [LARGE SCALE GENOMIC DNA]</scope>
    <source>
        <strain evidence="3">CCUG 56754</strain>
    </source>
</reference>